<dbReference type="EMBL" id="UZAH01027093">
    <property type="protein sequence ID" value="VDO88508.1"/>
    <property type="molecule type" value="Genomic_DNA"/>
</dbReference>
<evidence type="ECO:0000256" key="1">
    <source>
        <dbReference type="SAM" id="MobiDB-lite"/>
    </source>
</evidence>
<evidence type="ECO:0000256" key="3">
    <source>
        <dbReference type="SAM" id="SignalP"/>
    </source>
</evidence>
<dbReference type="Proteomes" id="UP000050761">
    <property type="component" value="Unassembled WGS sequence"/>
</dbReference>
<accession>A0A3P8CK26</accession>
<name>A0A3P8CK26_HELPZ</name>
<dbReference type="WBParaSite" id="HPBE_0001141101-mRNA-1">
    <property type="protein sequence ID" value="HPBE_0001141101-mRNA-1"/>
    <property type="gene ID" value="HPBE_0001141101"/>
</dbReference>
<keyword evidence="2" id="KW-0812">Transmembrane</keyword>
<feature type="transmembrane region" description="Helical" evidence="2">
    <location>
        <begin position="124"/>
        <end position="146"/>
    </location>
</feature>
<evidence type="ECO:0000313" key="4">
    <source>
        <dbReference type="EMBL" id="VDO88508.1"/>
    </source>
</evidence>
<sequence>MLLRNTCILLLTILLNNACAQSIDEEEVQHFAEGSGGDTLSDDEDLEGSSLPPDAGYATTPVVHPRLVHTASTKEKIESTVKYTTLMKTQRITTFATSTPQITTKAVPGETAVSRKSFSTSTTFVILGLLVLLLVVIVAVVCFTCCKKFGEL</sequence>
<feature type="region of interest" description="Disordered" evidence="1">
    <location>
        <begin position="30"/>
        <end position="60"/>
    </location>
</feature>
<organism evidence="4">
    <name type="scientific">Heligmosomoides polygyrus</name>
    <name type="common">Parasitic roundworm</name>
    <dbReference type="NCBI Taxonomy" id="6339"/>
    <lineage>
        <taxon>Eukaryota</taxon>
        <taxon>Metazoa</taxon>
        <taxon>Ecdysozoa</taxon>
        <taxon>Nematoda</taxon>
        <taxon>Chromadorea</taxon>
        <taxon>Rhabditida</taxon>
        <taxon>Rhabditina</taxon>
        <taxon>Rhabditomorpha</taxon>
        <taxon>Strongyloidea</taxon>
        <taxon>Heligmosomidae</taxon>
        <taxon>Heligmosomoides</taxon>
    </lineage>
</organism>
<dbReference type="AlphaFoldDB" id="A0A3P8CK26"/>
<keyword evidence="2" id="KW-0472">Membrane</keyword>
<keyword evidence="5" id="KW-1185">Reference proteome</keyword>
<reference evidence="4 5" key="1">
    <citation type="submission" date="2018-11" db="EMBL/GenBank/DDBJ databases">
        <authorList>
            <consortium name="Pathogen Informatics"/>
        </authorList>
    </citation>
    <scope>NUCLEOTIDE SEQUENCE [LARGE SCALE GENOMIC DNA]</scope>
</reference>
<proteinExistence type="predicted"/>
<reference evidence="6" key="2">
    <citation type="submission" date="2019-09" db="UniProtKB">
        <authorList>
            <consortium name="WormBaseParasite"/>
        </authorList>
    </citation>
    <scope>IDENTIFICATION</scope>
</reference>
<protein>
    <submittedName>
        <fullName evidence="6">Si:ch73-389k6.1</fullName>
    </submittedName>
</protein>
<gene>
    <name evidence="4" type="ORF">HPBE_LOCUS11412</name>
</gene>
<evidence type="ECO:0000313" key="6">
    <source>
        <dbReference type="WBParaSite" id="HPBE_0001141101-mRNA-1"/>
    </source>
</evidence>
<evidence type="ECO:0000256" key="2">
    <source>
        <dbReference type="SAM" id="Phobius"/>
    </source>
</evidence>
<keyword evidence="2" id="KW-1133">Transmembrane helix</keyword>
<dbReference type="OrthoDB" id="5866299at2759"/>
<feature type="chain" id="PRO_5044596678" evidence="3">
    <location>
        <begin position="21"/>
        <end position="152"/>
    </location>
</feature>
<evidence type="ECO:0000313" key="5">
    <source>
        <dbReference type="Proteomes" id="UP000050761"/>
    </source>
</evidence>
<feature type="signal peptide" evidence="3">
    <location>
        <begin position="1"/>
        <end position="20"/>
    </location>
</feature>
<keyword evidence="3" id="KW-0732">Signal</keyword>